<dbReference type="EMBL" id="FMJE01000003">
    <property type="protein sequence ID" value="SCM80183.1"/>
    <property type="molecule type" value="Genomic_DNA"/>
</dbReference>
<organism evidence="2">
    <name type="scientific">uncultured Sporomusa sp</name>
    <dbReference type="NCBI Taxonomy" id="307249"/>
    <lineage>
        <taxon>Bacteria</taxon>
        <taxon>Bacillati</taxon>
        <taxon>Bacillota</taxon>
        <taxon>Negativicutes</taxon>
        <taxon>Selenomonadales</taxon>
        <taxon>Sporomusaceae</taxon>
        <taxon>Sporomusa</taxon>
        <taxon>environmental samples</taxon>
    </lineage>
</organism>
<accession>A0A212LRK1</accession>
<evidence type="ECO:0000256" key="1">
    <source>
        <dbReference type="SAM" id="Phobius"/>
    </source>
</evidence>
<dbReference type="RefSeq" id="WP_288183707.1">
    <property type="nucleotide sequence ID" value="NZ_LT608335.1"/>
</dbReference>
<evidence type="ECO:0000313" key="2">
    <source>
        <dbReference type="EMBL" id="SCM80183.1"/>
    </source>
</evidence>
<feature type="transmembrane region" description="Helical" evidence="1">
    <location>
        <begin position="33"/>
        <end position="57"/>
    </location>
</feature>
<name>A0A212LRK1_9FIRM</name>
<protein>
    <submittedName>
        <fullName evidence="2">Uncharacterized protein</fullName>
    </submittedName>
</protein>
<keyword evidence="1" id="KW-0472">Membrane</keyword>
<feature type="transmembrane region" description="Helical" evidence="1">
    <location>
        <begin position="78"/>
        <end position="100"/>
    </location>
</feature>
<gene>
    <name evidence="2" type="ORF">KL86SPO_30361</name>
</gene>
<feature type="transmembrane region" description="Helical" evidence="1">
    <location>
        <begin position="311"/>
        <end position="333"/>
    </location>
</feature>
<feature type="transmembrane region" description="Helical" evidence="1">
    <location>
        <begin position="176"/>
        <end position="196"/>
    </location>
</feature>
<keyword evidence="1" id="KW-1133">Transmembrane helix</keyword>
<dbReference type="AlphaFoldDB" id="A0A212LRK1"/>
<feature type="transmembrane region" description="Helical" evidence="1">
    <location>
        <begin position="287"/>
        <end position="305"/>
    </location>
</feature>
<reference evidence="2" key="1">
    <citation type="submission" date="2016-08" db="EMBL/GenBank/DDBJ databases">
        <authorList>
            <person name="Seilhamer J.J."/>
        </authorList>
    </citation>
    <scope>NUCLEOTIDE SEQUENCE</scope>
    <source>
        <strain evidence="2">86</strain>
    </source>
</reference>
<sequence length="342" mass="36402">MGVILPALSLAIVHIAGDNVAVVPAMASLLGNGIYATVFLAYMIFGSIVAGVSAWIGARSGRELPAVVKRLFGVRGKWLLALSVLAVSLPASTLTGGYFAGQLLQQLTGIPYTMAVPLCIVACSLLAAGYGREILQLSNYLALLFIPAIGMMVVMLQDTIPVVSFESLISFENINWPLVLALIGYNAGGMRSALVVETGTYFAAKNYTGVYLAILAKFFEGFFTLVLAHLALTSGAPGLLPLSAVADRTFGSWLALGFDSILFCILINTMVPAMLVNAKQLSVITNFNFWPALGLSAVFVWAGSYAKLETILMLMSVTGVIMTVFIGCIAYFLHKQEANKLH</sequence>
<feature type="transmembrane region" description="Helical" evidence="1">
    <location>
        <begin position="252"/>
        <end position="275"/>
    </location>
</feature>
<feature type="transmembrane region" description="Helical" evidence="1">
    <location>
        <begin position="137"/>
        <end position="156"/>
    </location>
</feature>
<keyword evidence="1" id="KW-0812">Transmembrane</keyword>
<feature type="transmembrane region" description="Helical" evidence="1">
    <location>
        <begin position="208"/>
        <end position="232"/>
    </location>
</feature>
<feature type="transmembrane region" description="Helical" evidence="1">
    <location>
        <begin position="112"/>
        <end position="130"/>
    </location>
</feature>
<proteinExistence type="predicted"/>